<protein>
    <submittedName>
        <fullName evidence="2">Uncharacterized protein</fullName>
    </submittedName>
</protein>
<dbReference type="EMBL" id="CADCTH010000355">
    <property type="protein sequence ID" value="CAA9267380.1"/>
    <property type="molecule type" value="Genomic_DNA"/>
</dbReference>
<feature type="compositionally biased region" description="Basic and acidic residues" evidence="1">
    <location>
        <begin position="15"/>
        <end position="26"/>
    </location>
</feature>
<feature type="non-terminal residue" evidence="2">
    <location>
        <position position="34"/>
    </location>
</feature>
<gene>
    <name evidence="2" type="ORF">AVDCRST_MAG54-2794</name>
</gene>
<sequence length="34" mass="3429">GRAGPAGRGGGRRGGCGDRLGRDPRGARRRGRPG</sequence>
<accession>A0A6J4J2K7</accession>
<organism evidence="2">
    <name type="scientific">uncultured Actinomycetospora sp</name>
    <dbReference type="NCBI Taxonomy" id="1135996"/>
    <lineage>
        <taxon>Bacteria</taxon>
        <taxon>Bacillati</taxon>
        <taxon>Actinomycetota</taxon>
        <taxon>Actinomycetes</taxon>
        <taxon>Pseudonocardiales</taxon>
        <taxon>Pseudonocardiaceae</taxon>
        <taxon>Actinomycetospora</taxon>
        <taxon>environmental samples</taxon>
    </lineage>
</organism>
<evidence type="ECO:0000313" key="2">
    <source>
        <dbReference type="EMBL" id="CAA9267380.1"/>
    </source>
</evidence>
<feature type="region of interest" description="Disordered" evidence="1">
    <location>
        <begin position="1"/>
        <end position="34"/>
    </location>
</feature>
<dbReference type="AlphaFoldDB" id="A0A6J4J2K7"/>
<reference evidence="2" key="1">
    <citation type="submission" date="2020-02" db="EMBL/GenBank/DDBJ databases">
        <authorList>
            <person name="Meier V. D."/>
        </authorList>
    </citation>
    <scope>NUCLEOTIDE SEQUENCE</scope>
    <source>
        <strain evidence="2">AVDCRST_MAG54</strain>
    </source>
</reference>
<proteinExistence type="predicted"/>
<evidence type="ECO:0000256" key="1">
    <source>
        <dbReference type="SAM" id="MobiDB-lite"/>
    </source>
</evidence>
<feature type="compositionally biased region" description="Gly residues" evidence="1">
    <location>
        <begin position="1"/>
        <end position="14"/>
    </location>
</feature>
<name>A0A6J4J2K7_9PSEU</name>
<feature type="non-terminal residue" evidence="2">
    <location>
        <position position="1"/>
    </location>
</feature>